<dbReference type="Gene3D" id="3.30.40.10">
    <property type="entry name" value="Zinc/RING finger domain, C3HC4 (zinc finger)"/>
    <property type="match status" value="1"/>
</dbReference>
<evidence type="ECO:0000313" key="12">
    <source>
        <dbReference type="Proteomes" id="UP001370490"/>
    </source>
</evidence>
<dbReference type="SMART" id="SM00184">
    <property type="entry name" value="RING"/>
    <property type="match status" value="1"/>
</dbReference>
<feature type="domain" description="RING-type" evidence="10">
    <location>
        <begin position="368"/>
        <end position="409"/>
    </location>
</feature>
<dbReference type="FunFam" id="3.30.40.10:FF:000022">
    <property type="entry name" value="E3 ubiquitin-protein ligase RING1-like"/>
    <property type="match status" value="1"/>
</dbReference>
<dbReference type="GO" id="GO:0061630">
    <property type="term" value="F:ubiquitin protein ligase activity"/>
    <property type="evidence" value="ECO:0007669"/>
    <property type="project" value="UniProtKB-EC"/>
</dbReference>
<dbReference type="PANTHER" id="PTHR15710">
    <property type="entry name" value="E3 UBIQUITIN-PROTEIN LIGASE PRAJA"/>
    <property type="match status" value="1"/>
</dbReference>
<dbReference type="GO" id="GO:0005737">
    <property type="term" value="C:cytoplasm"/>
    <property type="evidence" value="ECO:0007669"/>
    <property type="project" value="TreeGrafter"/>
</dbReference>
<evidence type="ECO:0000259" key="10">
    <source>
        <dbReference type="PROSITE" id="PS50089"/>
    </source>
</evidence>
<proteinExistence type="predicted"/>
<keyword evidence="7" id="KW-0862">Zinc</keyword>
<gene>
    <name evidence="11" type="ORF">RJ641_009499</name>
</gene>
<dbReference type="Pfam" id="PF13639">
    <property type="entry name" value="zf-RING_2"/>
    <property type="match status" value="1"/>
</dbReference>
<dbReference type="EMBL" id="JBAMMX010000016">
    <property type="protein sequence ID" value="KAK6925173.1"/>
    <property type="molecule type" value="Genomic_DNA"/>
</dbReference>
<evidence type="ECO:0000256" key="6">
    <source>
        <dbReference type="ARBA" id="ARBA00022786"/>
    </source>
</evidence>
<dbReference type="GO" id="GO:0016567">
    <property type="term" value="P:protein ubiquitination"/>
    <property type="evidence" value="ECO:0007669"/>
    <property type="project" value="TreeGrafter"/>
</dbReference>
<evidence type="ECO:0000313" key="11">
    <source>
        <dbReference type="EMBL" id="KAK6925173.1"/>
    </source>
</evidence>
<accession>A0AAN8Z984</accession>
<dbReference type="GO" id="GO:0008270">
    <property type="term" value="F:zinc ion binding"/>
    <property type="evidence" value="ECO:0007669"/>
    <property type="project" value="UniProtKB-KW"/>
</dbReference>
<comment type="caution">
    <text evidence="11">The sequence shown here is derived from an EMBL/GenBank/DDBJ whole genome shotgun (WGS) entry which is preliminary data.</text>
</comment>
<evidence type="ECO:0000256" key="9">
    <source>
        <dbReference type="SAM" id="MobiDB-lite"/>
    </source>
</evidence>
<evidence type="ECO:0000256" key="5">
    <source>
        <dbReference type="ARBA" id="ARBA00022771"/>
    </source>
</evidence>
<evidence type="ECO:0000256" key="2">
    <source>
        <dbReference type="ARBA" id="ARBA00012483"/>
    </source>
</evidence>
<evidence type="ECO:0000256" key="3">
    <source>
        <dbReference type="ARBA" id="ARBA00022679"/>
    </source>
</evidence>
<dbReference type="EC" id="2.3.2.27" evidence="2"/>
<keyword evidence="6" id="KW-0833">Ubl conjugation pathway</keyword>
<feature type="region of interest" description="Disordered" evidence="9">
    <location>
        <begin position="1"/>
        <end position="39"/>
    </location>
</feature>
<dbReference type="AlphaFoldDB" id="A0AAN8Z984"/>
<evidence type="ECO:0000256" key="8">
    <source>
        <dbReference type="PROSITE-ProRule" id="PRU00175"/>
    </source>
</evidence>
<dbReference type="PROSITE" id="PS50089">
    <property type="entry name" value="ZF_RING_2"/>
    <property type="match status" value="1"/>
</dbReference>
<reference evidence="11 12" key="1">
    <citation type="submission" date="2023-12" db="EMBL/GenBank/DDBJ databases">
        <title>A high-quality genome assembly for Dillenia turbinata (Dilleniales).</title>
        <authorList>
            <person name="Chanderbali A."/>
        </authorList>
    </citation>
    <scope>NUCLEOTIDE SEQUENCE [LARGE SCALE GENOMIC DNA]</scope>
    <source>
        <strain evidence="11">LSX21</strain>
        <tissue evidence="11">Leaf</tissue>
    </source>
</reference>
<keyword evidence="12" id="KW-1185">Reference proteome</keyword>
<evidence type="ECO:0000256" key="1">
    <source>
        <dbReference type="ARBA" id="ARBA00000900"/>
    </source>
</evidence>
<dbReference type="InterPro" id="IPR013083">
    <property type="entry name" value="Znf_RING/FYVE/PHD"/>
</dbReference>
<sequence length="431" mass="48356">MSSLTPPSMAEVSSLHQPDEEQNHQQHNNVVQEVEDEEREETIALASTLYWAHHFNHLDLSPSSSQPSNQSQNVESSSGVELDFFDRENQVNFNMGLFHQRVEQSKIMGDQNLVSEALDDSNFGVIDGSDELVSNYLGLDLGLSLGLDDGSCGFNIADASVSEPGESSALPTIEQFVSGLSVVGISDSDDENENALFGIDLHSEHEYEIEGETNQDVTIPLCWDALRLENHREETHEDFEWEEVDGRVDEREILSMVLDPEEDDLVSTEIHDSREMLDEAGVLESLEWQVLLNVNNLERNPELVHNGEPHLGDHGDYNYNAEYEMLFGQFAEDGSSVISRPPASKFVVESLPCVVLTQEDVETSNALCAVCKDEINIGEQAKQLPCSHRYHGDCIFPWLGIRNTCPVCRYELPTDDAEYERKRIQRTGRAI</sequence>
<dbReference type="SUPFAM" id="SSF57850">
    <property type="entry name" value="RING/U-box"/>
    <property type="match status" value="1"/>
</dbReference>
<evidence type="ECO:0000256" key="7">
    <source>
        <dbReference type="ARBA" id="ARBA00022833"/>
    </source>
</evidence>
<dbReference type="Proteomes" id="UP001370490">
    <property type="component" value="Unassembled WGS sequence"/>
</dbReference>
<name>A0AAN8Z984_9MAGN</name>
<organism evidence="11 12">
    <name type="scientific">Dillenia turbinata</name>
    <dbReference type="NCBI Taxonomy" id="194707"/>
    <lineage>
        <taxon>Eukaryota</taxon>
        <taxon>Viridiplantae</taxon>
        <taxon>Streptophyta</taxon>
        <taxon>Embryophyta</taxon>
        <taxon>Tracheophyta</taxon>
        <taxon>Spermatophyta</taxon>
        <taxon>Magnoliopsida</taxon>
        <taxon>eudicotyledons</taxon>
        <taxon>Gunneridae</taxon>
        <taxon>Pentapetalae</taxon>
        <taxon>Dilleniales</taxon>
        <taxon>Dilleniaceae</taxon>
        <taxon>Dillenia</taxon>
    </lineage>
</organism>
<keyword evidence="3" id="KW-0808">Transferase</keyword>
<dbReference type="PANTHER" id="PTHR15710:SF108">
    <property type="entry name" value="OS03G0286100 PROTEIN"/>
    <property type="match status" value="1"/>
</dbReference>
<evidence type="ECO:0000256" key="4">
    <source>
        <dbReference type="ARBA" id="ARBA00022723"/>
    </source>
</evidence>
<comment type="catalytic activity">
    <reaction evidence="1">
        <text>S-ubiquitinyl-[E2 ubiquitin-conjugating enzyme]-L-cysteine + [acceptor protein]-L-lysine = [E2 ubiquitin-conjugating enzyme]-L-cysteine + N(6)-ubiquitinyl-[acceptor protein]-L-lysine.</text>
        <dbReference type="EC" id="2.3.2.27"/>
    </reaction>
</comment>
<protein>
    <recommendedName>
        <fullName evidence="2">RING-type E3 ubiquitin transferase</fullName>
        <ecNumber evidence="2">2.3.2.27</ecNumber>
    </recommendedName>
</protein>
<dbReference type="InterPro" id="IPR001841">
    <property type="entry name" value="Znf_RING"/>
</dbReference>
<keyword evidence="5 8" id="KW-0863">Zinc-finger</keyword>
<keyword evidence="4" id="KW-0479">Metal-binding</keyword>